<evidence type="ECO:0000313" key="3">
    <source>
        <dbReference type="EMBL" id="UOQ51224.1"/>
    </source>
</evidence>
<dbReference type="SUPFAM" id="SSF48452">
    <property type="entry name" value="TPR-like"/>
    <property type="match status" value="1"/>
</dbReference>
<feature type="compositionally biased region" description="Polar residues" evidence="2">
    <location>
        <begin position="197"/>
        <end position="212"/>
    </location>
</feature>
<feature type="region of interest" description="Disordered" evidence="2">
    <location>
        <begin position="146"/>
        <end position="326"/>
    </location>
</feature>
<dbReference type="Proteomes" id="UP000831785">
    <property type="component" value="Chromosome"/>
</dbReference>
<feature type="repeat" description="TPR" evidence="1">
    <location>
        <begin position="95"/>
        <end position="128"/>
    </location>
</feature>
<protein>
    <recommendedName>
        <fullName evidence="5">Tetratricopeptide repeat protein</fullName>
    </recommendedName>
</protein>
<feature type="compositionally biased region" description="Polar residues" evidence="2">
    <location>
        <begin position="235"/>
        <end position="244"/>
    </location>
</feature>
<keyword evidence="1" id="KW-0802">TPR repeat</keyword>
<dbReference type="RefSeq" id="WP_244714419.1">
    <property type="nucleotide sequence ID" value="NZ_CP095049.1"/>
</dbReference>
<dbReference type="PROSITE" id="PS50005">
    <property type="entry name" value="TPR"/>
    <property type="match status" value="1"/>
</dbReference>
<keyword evidence="4" id="KW-1185">Reference proteome</keyword>
<dbReference type="SMART" id="SM00028">
    <property type="entry name" value="TPR"/>
    <property type="match status" value="2"/>
</dbReference>
<dbReference type="InterPro" id="IPR011990">
    <property type="entry name" value="TPR-like_helical_dom_sf"/>
</dbReference>
<dbReference type="EMBL" id="CP095049">
    <property type="protein sequence ID" value="UOQ51224.1"/>
    <property type="molecule type" value="Genomic_DNA"/>
</dbReference>
<accession>A0ABY4F5N0</accession>
<organism evidence="3 4">
    <name type="scientific">Hymenobacter cellulosivorans</name>
    <dbReference type="NCBI Taxonomy" id="2932249"/>
    <lineage>
        <taxon>Bacteria</taxon>
        <taxon>Pseudomonadati</taxon>
        <taxon>Bacteroidota</taxon>
        <taxon>Cytophagia</taxon>
        <taxon>Cytophagales</taxon>
        <taxon>Hymenobacteraceae</taxon>
        <taxon>Hymenobacter</taxon>
    </lineage>
</organism>
<dbReference type="Gene3D" id="1.25.40.10">
    <property type="entry name" value="Tetratricopeptide repeat domain"/>
    <property type="match status" value="1"/>
</dbReference>
<evidence type="ECO:0000313" key="4">
    <source>
        <dbReference type="Proteomes" id="UP000831785"/>
    </source>
</evidence>
<evidence type="ECO:0008006" key="5">
    <source>
        <dbReference type="Google" id="ProtNLM"/>
    </source>
</evidence>
<feature type="compositionally biased region" description="Polar residues" evidence="2">
    <location>
        <begin position="258"/>
        <end position="269"/>
    </location>
</feature>
<sequence length="326" mass="35758">MRVLLMVVLLALPGWASLTRIRDRNEAVRQAQAAYSQGNFAQAAQLYRRAVDEFGAQEEAVVLNTGHAYARAGQAAAARAYYGRLLTSQMPSVRSVARQQLAVLAAQKGEYAQAVGLLRQALLADPTNKSARYNYEVLRDYLARRPNELKMPPAGAPQRGAPKPGEDQNQSRQPESRPGQDKQGQLNDPNQPEDPRNTAQQRPDQAGQRNPNQPEPGAGSQTGENFQPGRGPQQRVAQGSQPGSTRGLDTGTAAEPNGTRSPQAGSEQATLDDTQLQTQRERLQQMNLSPGQARQLLDALRTAEQQYLQQMPRRSAQKPDPKKPTW</sequence>
<dbReference type="InterPro" id="IPR019734">
    <property type="entry name" value="TPR_rpt"/>
</dbReference>
<feature type="compositionally biased region" description="Basic and acidic residues" evidence="2">
    <location>
        <begin position="317"/>
        <end position="326"/>
    </location>
</feature>
<evidence type="ECO:0000256" key="1">
    <source>
        <dbReference type="PROSITE-ProRule" id="PRU00339"/>
    </source>
</evidence>
<name>A0ABY4F5N0_9BACT</name>
<reference evidence="3 4" key="1">
    <citation type="submission" date="2022-04" db="EMBL/GenBank/DDBJ databases">
        <title>Hymenobacter sp. isolated from the air.</title>
        <authorList>
            <person name="Won M."/>
            <person name="Lee C.-M."/>
            <person name="Woen H.-Y."/>
            <person name="Kwon S.-W."/>
        </authorList>
    </citation>
    <scope>NUCLEOTIDE SEQUENCE [LARGE SCALE GENOMIC DNA]</scope>
    <source>
        <strain evidence="4">5116 S-27</strain>
    </source>
</reference>
<gene>
    <name evidence="3" type="ORF">MUN80_15795</name>
</gene>
<proteinExistence type="predicted"/>
<evidence type="ECO:0000256" key="2">
    <source>
        <dbReference type="SAM" id="MobiDB-lite"/>
    </source>
</evidence>